<accession>A0A9P6KJ06</accession>
<protein>
    <submittedName>
        <fullName evidence="2">Uncharacterized protein</fullName>
    </submittedName>
</protein>
<organism evidence="2 3">
    <name type="scientific">Lunasporangiospora selenospora</name>
    <dbReference type="NCBI Taxonomy" id="979761"/>
    <lineage>
        <taxon>Eukaryota</taxon>
        <taxon>Fungi</taxon>
        <taxon>Fungi incertae sedis</taxon>
        <taxon>Mucoromycota</taxon>
        <taxon>Mortierellomycotina</taxon>
        <taxon>Mortierellomycetes</taxon>
        <taxon>Mortierellales</taxon>
        <taxon>Mortierellaceae</taxon>
        <taxon>Lunasporangiospora</taxon>
    </lineage>
</organism>
<feature type="compositionally biased region" description="Low complexity" evidence="1">
    <location>
        <begin position="15"/>
        <end position="24"/>
    </location>
</feature>
<name>A0A9P6KJ06_9FUNG</name>
<evidence type="ECO:0000313" key="2">
    <source>
        <dbReference type="EMBL" id="KAF9586718.1"/>
    </source>
</evidence>
<proteinExistence type="predicted"/>
<evidence type="ECO:0000256" key="1">
    <source>
        <dbReference type="SAM" id="MobiDB-lite"/>
    </source>
</evidence>
<feature type="compositionally biased region" description="Basic and acidic residues" evidence="1">
    <location>
        <begin position="89"/>
        <end position="114"/>
    </location>
</feature>
<keyword evidence="3" id="KW-1185">Reference proteome</keyword>
<gene>
    <name evidence="2" type="ORF">BGW38_007551</name>
</gene>
<evidence type="ECO:0000313" key="3">
    <source>
        <dbReference type="Proteomes" id="UP000780801"/>
    </source>
</evidence>
<reference evidence="2" key="1">
    <citation type="journal article" date="2020" name="Fungal Divers.">
        <title>Resolving the Mortierellaceae phylogeny through synthesis of multi-gene phylogenetics and phylogenomics.</title>
        <authorList>
            <person name="Vandepol N."/>
            <person name="Liber J."/>
            <person name="Desiro A."/>
            <person name="Na H."/>
            <person name="Kennedy M."/>
            <person name="Barry K."/>
            <person name="Grigoriev I.V."/>
            <person name="Miller A.N."/>
            <person name="O'Donnell K."/>
            <person name="Stajich J.E."/>
            <person name="Bonito G."/>
        </authorList>
    </citation>
    <scope>NUCLEOTIDE SEQUENCE</scope>
    <source>
        <strain evidence="2">KOD1015</strain>
    </source>
</reference>
<dbReference type="EMBL" id="JAABOA010000005">
    <property type="protein sequence ID" value="KAF9586718.1"/>
    <property type="molecule type" value="Genomic_DNA"/>
</dbReference>
<dbReference type="AlphaFoldDB" id="A0A9P6KJ06"/>
<feature type="region of interest" description="Disordered" evidence="1">
    <location>
        <begin position="55"/>
        <end position="114"/>
    </location>
</feature>
<feature type="region of interest" description="Disordered" evidence="1">
    <location>
        <begin position="1"/>
        <end position="43"/>
    </location>
</feature>
<comment type="caution">
    <text evidence="2">The sequence shown here is derived from an EMBL/GenBank/DDBJ whole genome shotgun (WGS) entry which is preliminary data.</text>
</comment>
<dbReference type="Proteomes" id="UP000780801">
    <property type="component" value="Unassembled WGS sequence"/>
</dbReference>
<sequence length="238" mass="26966">MATTPPPRLTRPEETVVAVEPEVASDQSHETINGPNDYKYTGVQDDRNLNIKYLDEQDTVSPGNNEGNRIGSLRPSVASSQAGLSIKESTSREKNNRESFNETESEKNGLREDQSAEYDWNTPAFTSVEDYEARMLEDLETGLSGYSTKNLAKTRMTQRTFEEQAGKKLRVNEGVVLLEPDDSSMMDEKFNYAVMCFMLDQDMDGTLYLVVEEQIIPLYHVHNLEWSQALPKKESYGM</sequence>